<keyword evidence="1" id="KW-1133">Transmembrane helix</keyword>
<name>A0A422M377_LACPA</name>
<protein>
    <submittedName>
        <fullName evidence="2">Uncharacterized protein</fullName>
    </submittedName>
</protein>
<evidence type="ECO:0000256" key="1">
    <source>
        <dbReference type="SAM" id="Phobius"/>
    </source>
</evidence>
<evidence type="ECO:0000313" key="3">
    <source>
        <dbReference type="Proteomes" id="UP000284716"/>
    </source>
</evidence>
<accession>A0A422M377</accession>
<organism evidence="2 3">
    <name type="scientific">Lacticaseibacillus paracasei</name>
    <name type="common">Lactobacillus paracasei</name>
    <dbReference type="NCBI Taxonomy" id="1597"/>
    <lineage>
        <taxon>Bacteria</taxon>
        <taxon>Bacillati</taxon>
        <taxon>Bacillota</taxon>
        <taxon>Bacilli</taxon>
        <taxon>Lactobacillales</taxon>
        <taxon>Lactobacillaceae</taxon>
        <taxon>Lacticaseibacillus</taxon>
    </lineage>
</organism>
<feature type="transmembrane region" description="Helical" evidence="1">
    <location>
        <begin position="20"/>
        <end position="45"/>
    </location>
</feature>
<gene>
    <name evidence="2" type="ORF">FAM18157_01421</name>
</gene>
<dbReference type="Proteomes" id="UP000284716">
    <property type="component" value="Unassembled WGS sequence"/>
</dbReference>
<keyword evidence="1" id="KW-0812">Transmembrane</keyword>
<keyword evidence="1" id="KW-0472">Membrane</keyword>
<dbReference type="AlphaFoldDB" id="A0A422M377"/>
<proteinExistence type="predicted"/>
<reference evidence="2 3" key="1">
    <citation type="journal article" date="2018" name="Front. Microbiol.">
        <title>Conversion of Methionine to Cysteine in Lactobacillus paracasei Depends on the Highly Mobile cysK-ctl-cysE Gene Cluster.</title>
        <authorList>
            <person name="Wuthrich D."/>
            <person name="Irmler S."/>
            <person name="Berthoud H."/>
            <person name="Guggenbuhl B."/>
            <person name="Eugster E."/>
            <person name="Bruggmann R."/>
        </authorList>
    </citation>
    <scope>NUCLEOTIDE SEQUENCE [LARGE SCALE GENOMIC DNA]</scope>
    <source>
        <strain evidence="2 3">FAM18157</strain>
    </source>
</reference>
<dbReference type="EMBL" id="LKFS01000054">
    <property type="protein sequence ID" value="RND81498.1"/>
    <property type="molecule type" value="Genomic_DNA"/>
</dbReference>
<evidence type="ECO:0000313" key="2">
    <source>
        <dbReference type="EMBL" id="RND81498.1"/>
    </source>
</evidence>
<sequence length="47" mass="5224">MYSVSSGFSPPSQSLLFTHTFRFFILLALGLVSEGFFVALCISLYDN</sequence>
<comment type="caution">
    <text evidence="2">The sequence shown here is derived from an EMBL/GenBank/DDBJ whole genome shotgun (WGS) entry which is preliminary data.</text>
</comment>